<feature type="compositionally biased region" description="Basic and acidic residues" evidence="1">
    <location>
        <begin position="45"/>
        <end position="66"/>
    </location>
</feature>
<organism evidence="2 3">
    <name type="scientific">Mugilogobius chulae</name>
    <name type="common">yellowstripe goby</name>
    <dbReference type="NCBI Taxonomy" id="88201"/>
    <lineage>
        <taxon>Eukaryota</taxon>
        <taxon>Metazoa</taxon>
        <taxon>Chordata</taxon>
        <taxon>Craniata</taxon>
        <taxon>Vertebrata</taxon>
        <taxon>Euteleostomi</taxon>
        <taxon>Actinopterygii</taxon>
        <taxon>Neopterygii</taxon>
        <taxon>Teleostei</taxon>
        <taxon>Neoteleostei</taxon>
        <taxon>Acanthomorphata</taxon>
        <taxon>Gobiaria</taxon>
        <taxon>Gobiiformes</taxon>
        <taxon>Gobioidei</taxon>
        <taxon>Gobiidae</taxon>
        <taxon>Gobionellinae</taxon>
        <taxon>Mugilogobius</taxon>
    </lineage>
</organism>
<protein>
    <submittedName>
        <fullName evidence="2">Uncharacterized protein</fullName>
    </submittedName>
</protein>
<evidence type="ECO:0000313" key="2">
    <source>
        <dbReference type="EMBL" id="KAK7921845.1"/>
    </source>
</evidence>
<feature type="region of interest" description="Disordered" evidence="1">
    <location>
        <begin position="17"/>
        <end position="104"/>
    </location>
</feature>
<evidence type="ECO:0000256" key="1">
    <source>
        <dbReference type="SAM" id="MobiDB-lite"/>
    </source>
</evidence>
<comment type="caution">
    <text evidence="2">The sequence shown here is derived from an EMBL/GenBank/DDBJ whole genome shotgun (WGS) entry which is preliminary data.</text>
</comment>
<dbReference type="EMBL" id="JBBPFD010000006">
    <property type="protein sequence ID" value="KAK7921845.1"/>
    <property type="molecule type" value="Genomic_DNA"/>
</dbReference>
<sequence length="104" mass="11190">MWGRNLVRPVSVDRLKTRLQTGTGPGQETVINLVRPVSVGPAKDQAPDRDRTRAGDGYVKPRDRQPDVGQKSGPTGVCGPAKDQAPDRDRTRAGDGYVSPDRAA</sequence>
<proteinExistence type="predicted"/>
<reference evidence="3" key="1">
    <citation type="submission" date="2024-04" db="EMBL/GenBank/DDBJ databases">
        <title>Salinicola lusitanus LLJ914,a marine bacterium isolated from the Okinawa Trough.</title>
        <authorList>
            <person name="Li J."/>
        </authorList>
    </citation>
    <scope>NUCLEOTIDE SEQUENCE [LARGE SCALE GENOMIC DNA]</scope>
</reference>
<evidence type="ECO:0000313" key="3">
    <source>
        <dbReference type="Proteomes" id="UP001460270"/>
    </source>
</evidence>
<dbReference type="Proteomes" id="UP001460270">
    <property type="component" value="Unassembled WGS sequence"/>
</dbReference>
<accession>A0AAW0PJW8</accession>
<keyword evidence="3" id="KW-1185">Reference proteome</keyword>
<name>A0AAW0PJW8_9GOBI</name>
<dbReference type="AlphaFoldDB" id="A0AAW0PJW8"/>
<feature type="compositionally biased region" description="Basic and acidic residues" evidence="1">
    <location>
        <begin position="84"/>
        <end position="93"/>
    </location>
</feature>
<gene>
    <name evidence="2" type="ORF">WMY93_008747</name>
</gene>